<keyword evidence="1" id="KW-0812">Transmembrane</keyword>
<evidence type="ECO:0000256" key="1">
    <source>
        <dbReference type="SAM" id="Phobius"/>
    </source>
</evidence>
<keyword evidence="3" id="KW-1185">Reference proteome</keyword>
<name>A0A1X7ND42_9LACT</name>
<protein>
    <submittedName>
        <fullName evidence="2">Maltodextrin utilization protein YvdJ</fullName>
    </submittedName>
</protein>
<dbReference type="EMBL" id="FXBJ01000002">
    <property type="protein sequence ID" value="SMH35119.1"/>
    <property type="molecule type" value="Genomic_DNA"/>
</dbReference>
<feature type="transmembrane region" description="Helical" evidence="1">
    <location>
        <begin position="245"/>
        <end position="264"/>
    </location>
</feature>
<reference evidence="2 3" key="1">
    <citation type="submission" date="2017-04" db="EMBL/GenBank/DDBJ databases">
        <authorList>
            <person name="Afonso C.L."/>
            <person name="Miller P.J."/>
            <person name="Scott M.A."/>
            <person name="Spackman E."/>
            <person name="Goraichik I."/>
            <person name="Dimitrov K.M."/>
            <person name="Suarez D.L."/>
            <person name="Swayne D.E."/>
        </authorList>
    </citation>
    <scope>NUCLEOTIDE SEQUENCE [LARGE SCALE GENOMIC DNA]</scope>
    <source>
        <strain evidence="2 3">LMG26642</strain>
    </source>
</reference>
<accession>A0A1X7ND42</accession>
<keyword evidence="1" id="KW-0472">Membrane</keyword>
<feature type="transmembrane region" description="Helical" evidence="1">
    <location>
        <begin position="221"/>
        <end position="239"/>
    </location>
</feature>
<evidence type="ECO:0000313" key="3">
    <source>
        <dbReference type="Proteomes" id="UP000193435"/>
    </source>
</evidence>
<gene>
    <name evidence="2" type="ORF">SAMN04488700_1755</name>
</gene>
<sequence>MKTDVFPLTYFKNIWTPRIIFKKRHELNWFQLILVLFFLTSILMVPVSLNFLKMETYPIEESYPDTLALVDESVVAAFQAAINEDGVLVTDPGSQVVKENGVVSITNSDSIIKENLKAENALIFSDNELYLKNKGVPVSDVRYTKDFNPSQLNSVKDMKAAISRQWFFQNRVYVIGSLLLLVFSILFVSTILIVLGSAVFLYLTRKNSFSSIKTYKESVNLILNALGIPSLLVLISGFIQFDVVVMLTIQSIGLALMILAVFYTTRFNDKVPVKNNRKATGGKTND</sequence>
<dbReference type="OrthoDB" id="2287686at2"/>
<evidence type="ECO:0000313" key="2">
    <source>
        <dbReference type="EMBL" id="SMH35119.1"/>
    </source>
</evidence>
<dbReference type="RefSeq" id="WP_085559869.1">
    <property type="nucleotide sequence ID" value="NZ_FOAH01000027.1"/>
</dbReference>
<keyword evidence="1" id="KW-1133">Transmembrane helix</keyword>
<feature type="transmembrane region" description="Helical" evidence="1">
    <location>
        <begin position="173"/>
        <end position="201"/>
    </location>
</feature>
<organism evidence="2 3">
    <name type="scientific">Carnobacterium iners</name>
    <dbReference type="NCBI Taxonomy" id="1073423"/>
    <lineage>
        <taxon>Bacteria</taxon>
        <taxon>Bacillati</taxon>
        <taxon>Bacillota</taxon>
        <taxon>Bacilli</taxon>
        <taxon>Lactobacillales</taxon>
        <taxon>Carnobacteriaceae</taxon>
        <taxon>Carnobacterium</taxon>
    </lineage>
</organism>
<dbReference type="STRING" id="1073423.SAMN04488700_1755"/>
<dbReference type="AlphaFoldDB" id="A0A1X7ND42"/>
<dbReference type="Proteomes" id="UP000193435">
    <property type="component" value="Unassembled WGS sequence"/>
</dbReference>
<proteinExistence type="predicted"/>
<feature type="transmembrane region" description="Helical" evidence="1">
    <location>
        <begin position="27"/>
        <end position="49"/>
    </location>
</feature>